<feature type="domain" description="Methyltransferase type 11" evidence="1">
    <location>
        <begin position="76"/>
        <end position="126"/>
    </location>
</feature>
<dbReference type="Gene3D" id="3.40.50.150">
    <property type="entry name" value="Vaccinia Virus protein VP39"/>
    <property type="match status" value="1"/>
</dbReference>
<organism evidence="2 3">
    <name type="scientific">Pelistega ratti</name>
    <dbReference type="NCBI Taxonomy" id="2652177"/>
    <lineage>
        <taxon>Bacteria</taxon>
        <taxon>Pseudomonadati</taxon>
        <taxon>Pseudomonadota</taxon>
        <taxon>Betaproteobacteria</taxon>
        <taxon>Burkholderiales</taxon>
        <taxon>Alcaligenaceae</taxon>
        <taxon>Pelistega</taxon>
    </lineage>
</organism>
<keyword evidence="2" id="KW-0489">Methyltransferase</keyword>
<evidence type="ECO:0000313" key="3">
    <source>
        <dbReference type="Proteomes" id="UP000477651"/>
    </source>
</evidence>
<dbReference type="InterPro" id="IPR013216">
    <property type="entry name" value="Methyltransf_11"/>
</dbReference>
<evidence type="ECO:0000313" key="2">
    <source>
        <dbReference type="EMBL" id="NEN74772.1"/>
    </source>
</evidence>
<protein>
    <submittedName>
        <fullName evidence="2">Class I SAM-dependent methyltransferase</fullName>
    </submittedName>
</protein>
<gene>
    <name evidence="2" type="ORF">F9B74_00305</name>
</gene>
<dbReference type="SUPFAM" id="SSF53335">
    <property type="entry name" value="S-adenosyl-L-methionine-dependent methyltransferases"/>
    <property type="match status" value="1"/>
</dbReference>
<sequence>MDKALAQQLYQWFNTELGKSILQYEQEKLNEKINNLFGYLAVQLGMPSVDFLAENRIRHKWIVASFDNSCATYPAPYVQGISGRIPLEDHSTDLILLPHTLELHKNPTKLLEDVHRVLVHNGHAVIIGFNPNHLWGLRRLYKSAATSPIPYHRLISQYRIKNWFKLLDFEIVDNTQKTDKKPLKLNYWQFIANNPWLAKEGAFYILVAKKRTLGLHLIGPALKKNQHKNIIVVTQQVHKK</sequence>
<dbReference type="GO" id="GO:0008757">
    <property type="term" value="F:S-adenosylmethionine-dependent methyltransferase activity"/>
    <property type="evidence" value="ECO:0007669"/>
    <property type="project" value="InterPro"/>
</dbReference>
<dbReference type="EMBL" id="JAAGYR010000001">
    <property type="protein sequence ID" value="NEN74772.1"/>
    <property type="molecule type" value="Genomic_DNA"/>
</dbReference>
<proteinExistence type="predicted"/>
<dbReference type="AlphaFoldDB" id="A0A6L9Y351"/>
<accession>A0A6L9Y351</accession>
<dbReference type="InterPro" id="IPR029063">
    <property type="entry name" value="SAM-dependent_MTases_sf"/>
</dbReference>
<keyword evidence="2" id="KW-0808">Transferase</keyword>
<dbReference type="GO" id="GO:0032259">
    <property type="term" value="P:methylation"/>
    <property type="evidence" value="ECO:0007669"/>
    <property type="project" value="UniProtKB-KW"/>
</dbReference>
<dbReference type="Pfam" id="PF08241">
    <property type="entry name" value="Methyltransf_11"/>
    <property type="match status" value="1"/>
</dbReference>
<keyword evidence="3" id="KW-1185">Reference proteome</keyword>
<evidence type="ECO:0000259" key="1">
    <source>
        <dbReference type="Pfam" id="PF08241"/>
    </source>
</evidence>
<comment type="caution">
    <text evidence="2">The sequence shown here is derived from an EMBL/GenBank/DDBJ whole genome shotgun (WGS) entry which is preliminary data.</text>
</comment>
<reference evidence="2 3" key="1">
    <citation type="submission" date="2020-02" db="EMBL/GenBank/DDBJ databases">
        <title>Pelistega sp. NLN82 were isolated from wild rodents of the Hainan Island.</title>
        <authorList>
            <person name="Niu N."/>
            <person name="Zhou J."/>
        </authorList>
    </citation>
    <scope>NUCLEOTIDE SEQUENCE [LARGE SCALE GENOMIC DNA]</scope>
    <source>
        <strain evidence="2 3">NLN82</strain>
    </source>
</reference>
<dbReference type="RefSeq" id="WP_159991155.1">
    <property type="nucleotide sequence ID" value="NZ_CP047165.1"/>
</dbReference>
<name>A0A6L9Y351_9BURK</name>
<dbReference type="Proteomes" id="UP000477651">
    <property type="component" value="Unassembled WGS sequence"/>
</dbReference>